<dbReference type="EMBL" id="LT985188">
    <property type="protein sequence ID" value="SPD88743.1"/>
    <property type="molecule type" value="Genomic_DNA"/>
</dbReference>
<dbReference type="GO" id="GO:0004553">
    <property type="term" value="F:hydrolase activity, hydrolyzing O-glycosyl compounds"/>
    <property type="evidence" value="ECO:0007669"/>
    <property type="project" value="InterPro"/>
</dbReference>
<reference evidence="4 5" key="1">
    <citation type="submission" date="2018-02" db="EMBL/GenBank/DDBJ databases">
        <authorList>
            <person name="Cohen D.B."/>
            <person name="Kent A.D."/>
        </authorList>
    </citation>
    <scope>NUCLEOTIDE SEQUENCE [LARGE SCALE GENOMIC DNA]</scope>
    <source>
        <strain evidence="4">1</strain>
    </source>
</reference>
<gene>
    <name evidence="4" type="ORF">MPLG2_3713</name>
</gene>
<feature type="region of interest" description="Disordered" evidence="1">
    <location>
        <begin position="372"/>
        <end position="482"/>
    </location>
</feature>
<feature type="compositionally biased region" description="Low complexity" evidence="1">
    <location>
        <begin position="538"/>
        <end position="547"/>
    </location>
</feature>
<proteinExistence type="predicted"/>
<organism evidence="4 5">
    <name type="scientific">Micropruina glycogenica</name>
    <dbReference type="NCBI Taxonomy" id="75385"/>
    <lineage>
        <taxon>Bacteria</taxon>
        <taxon>Bacillati</taxon>
        <taxon>Actinomycetota</taxon>
        <taxon>Actinomycetes</taxon>
        <taxon>Propionibacteriales</taxon>
        <taxon>Nocardioidaceae</taxon>
        <taxon>Micropruina</taxon>
    </lineage>
</organism>
<feature type="region of interest" description="Disordered" evidence="1">
    <location>
        <begin position="513"/>
        <end position="547"/>
    </location>
</feature>
<dbReference type="AlphaFoldDB" id="A0A2N9JMD4"/>
<evidence type="ECO:0000313" key="5">
    <source>
        <dbReference type="Proteomes" id="UP000238164"/>
    </source>
</evidence>
<evidence type="ECO:0008006" key="6">
    <source>
        <dbReference type="Google" id="ProtNLM"/>
    </source>
</evidence>
<feature type="domain" description="Carbohydrate-binding" evidence="2">
    <location>
        <begin position="569"/>
        <end position="751"/>
    </location>
</feature>
<feature type="compositionally biased region" description="Polar residues" evidence="1">
    <location>
        <begin position="513"/>
        <end position="523"/>
    </location>
</feature>
<dbReference type="GO" id="GO:0030246">
    <property type="term" value="F:carbohydrate binding"/>
    <property type="evidence" value="ECO:0007669"/>
    <property type="project" value="InterPro"/>
</dbReference>
<dbReference type="GO" id="GO:0016052">
    <property type="term" value="P:carbohydrate catabolic process"/>
    <property type="evidence" value="ECO:0007669"/>
    <property type="project" value="InterPro"/>
</dbReference>
<dbReference type="Proteomes" id="UP000238164">
    <property type="component" value="Chromosome 1"/>
</dbReference>
<dbReference type="InterPro" id="IPR010502">
    <property type="entry name" value="Carb-bd_dom_fam9"/>
</dbReference>
<accession>A0A2N9JMD4</accession>
<name>A0A2N9JMD4_9ACTN</name>
<feature type="compositionally biased region" description="Low complexity" evidence="1">
    <location>
        <begin position="382"/>
        <end position="403"/>
    </location>
</feature>
<dbReference type="Pfam" id="PF06452">
    <property type="entry name" value="CBM9_1"/>
    <property type="match status" value="1"/>
</dbReference>
<sequence length="770" mass="80944">MPAMDYLDFDLQVEAEPTPDTYKVSVLASPKGEASGQMTFPFNADALENVILKLGRTRSGIRAIGSSTQDVAQKFGSALYDAVFGGEVGTCFRRSLDAADAAGKGLRIRLRLEDAPQLADVPWEYLYPSGLRQFLVLQTRTPVVRYLELPQPVAPLQVTPPLQVLVVVCSPAQLATLNVDGEVQRITTALAGLEQAGQVHVTVIPRATLMAVRRALRAGEFHVLHFIGHGGFDDAKAEGMLAFEDDNHQLNMVSGTTLATTISGFESLRLVVLNACEGARQSPQDPLGGVAQSLVKLGNVPAVVAMQFEITDEAATVFSSQFYAAMADGYPIDAALAEARVAVFSDNNDVEWGTPVLYLRASDGRIFDVAGGGRHTPVAHQPASSGSAPAAPAEGGGVKVVPVIVPPWPGGDGTASMRQQAPAGAPQQSGPPGQPSSGGFGGPPGGGSGGGFESGGGAAADHDGGHDGAAGQQHYQPPGGSSGKGVKWVILAAVAAVVALAIVLWPMVFPGSNTASPSPSPTDSISLSPTPTVPTTPSPSVSTRTLPPVRDVGTLRALQVPPNSSITVDGITPDWQWQLVANANHQITDTASTATADVYLMWDEAALYLLAKVHDKTLLEPDPNQPLKAWRGNAVVLELGPESSRLKDSDTVRPQDAYYIFGLSPAGQPPVTAILGPNARRTDFNVLRPTRGVQAAIGRDNDGWILEARIPWSVTGLNGVANGAMFAANVNVAERQQAGFANLGMMSTNAQRTLQVRMHPRYWQGLRLER</sequence>
<evidence type="ECO:0000259" key="3">
    <source>
        <dbReference type="Pfam" id="PF12770"/>
    </source>
</evidence>
<dbReference type="InterPro" id="IPR024983">
    <property type="entry name" value="CHAT_dom"/>
</dbReference>
<feature type="compositionally biased region" description="Low complexity" evidence="1">
    <location>
        <begin position="419"/>
        <end position="435"/>
    </location>
</feature>
<evidence type="ECO:0000259" key="2">
    <source>
        <dbReference type="Pfam" id="PF06452"/>
    </source>
</evidence>
<protein>
    <recommendedName>
        <fullName evidence="6">CHAT domain-containing protein</fullName>
    </recommendedName>
</protein>
<dbReference type="Gene3D" id="2.60.40.1190">
    <property type="match status" value="1"/>
</dbReference>
<feature type="compositionally biased region" description="Gly residues" evidence="1">
    <location>
        <begin position="436"/>
        <end position="458"/>
    </location>
</feature>
<dbReference type="Pfam" id="PF12770">
    <property type="entry name" value="CHAT"/>
    <property type="match status" value="1"/>
</dbReference>
<dbReference type="KEGG" id="mgg:MPLG2_3713"/>
<keyword evidence="5" id="KW-1185">Reference proteome</keyword>
<dbReference type="SUPFAM" id="SSF49344">
    <property type="entry name" value="CBD9-like"/>
    <property type="match status" value="1"/>
</dbReference>
<feature type="domain" description="CHAT" evidence="3">
    <location>
        <begin position="75"/>
        <end position="349"/>
    </location>
</feature>
<evidence type="ECO:0000256" key="1">
    <source>
        <dbReference type="SAM" id="MobiDB-lite"/>
    </source>
</evidence>
<evidence type="ECO:0000313" key="4">
    <source>
        <dbReference type="EMBL" id="SPD88743.1"/>
    </source>
</evidence>